<dbReference type="OrthoDB" id="5645850at2"/>
<comment type="caution">
    <text evidence="1">The sequence shown here is derived from an EMBL/GenBank/DDBJ whole genome shotgun (WGS) entry which is preliminary data.</text>
</comment>
<accession>A0A0W0S361</accession>
<sequence length="439" mass="51306">MYQVKFFNESNIELSIPSLRFEYGVVFDWGSIPPIDKREIKKLEAEIETFSQVWKEKGERLLTNTIKLLGKQFSRNELAVSLVLTHKDEPMSNPLMISVLPYLAYLGVKNISERAFDPFVCEVYRSLLSLYVDEHFTDLDQIYSLEIFKGKSKEFKRNLILMAIMLSAYQITFPGSKVMELIFEPMRECEMKSAWKLLVVDTNSYQLILESLFATQTKSIVADKSFNEYLKENNVPQLFFQHAEDLDKENKDITAPIIGKLKTLIPVLTEVWNKNGTPLLIETVKLIHKKFPQNELTASVLLNPDRRPMSYPFVANVRRQLYLPGEVQRSREFFIFTTYMLLLFRYFHANFPKLDDCSRLIQRYADKEDEIKNRLFPVSIMYHTYAVTNRSAELHEVVKEINNPTLFSVIKIIESEGYESFIEELHNYESLSQRSSPTI</sequence>
<gene>
    <name evidence="1" type="ORF">Lbru_2741</name>
</gene>
<dbReference type="AlphaFoldDB" id="A0A0W0S361"/>
<organism evidence="1 2">
    <name type="scientific">Legionella brunensis</name>
    <dbReference type="NCBI Taxonomy" id="29422"/>
    <lineage>
        <taxon>Bacteria</taxon>
        <taxon>Pseudomonadati</taxon>
        <taxon>Pseudomonadota</taxon>
        <taxon>Gammaproteobacteria</taxon>
        <taxon>Legionellales</taxon>
        <taxon>Legionellaceae</taxon>
        <taxon>Legionella</taxon>
    </lineage>
</organism>
<dbReference type="RefSeq" id="WP_058442720.1">
    <property type="nucleotide sequence ID" value="NZ_CAAAHU010000011.1"/>
</dbReference>
<proteinExistence type="predicted"/>
<dbReference type="PATRIC" id="fig|29422.6.peg.2908"/>
<keyword evidence="2" id="KW-1185">Reference proteome</keyword>
<protein>
    <submittedName>
        <fullName evidence="1">Uncharacterized protein</fullName>
    </submittedName>
</protein>
<dbReference type="Proteomes" id="UP000054742">
    <property type="component" value="Unassembled WGS sequence"/>
</dbReference>
<dbReference type="STRING" id="29422.Lbru_2741"/>
<name>A0A0W0S361_9GAMM</name>
<dbReference type="EMBL" id="LNXV01000034">
    <property type="protein sequence ID" value="KTC77848.1"/>
    <property type="molecule type" value="Genomic_DNA"/>
</dbReference>
<evidence type="ECO:0000313" key="2">
    <source>
        <dbReference type="Proteomes" id="UP000054742"/>
    </source>
</evidence>
<evidence type="ECO:0000313" key="1">
    <source>
        <dbReference type="EMBL" id="KTC77848.1"/>
    </source>
</evidence>
<reference evidence="1 2" key="1">
    <citation type="submission" date="2015-11" db="EMBL/GenBank/DDBJ databases">
        <title>Genomic analysis of 38 Legionella species identifies large and diverse effector repertoires.</title>
        <authorList>
            <person name="Burstein D."/>
            <person name="Amaro F."/>
            <person name="Zusman T."/>
            <person name="Lifshitz Z."/>
            <person name="Cohen O."/>
            <person name="Gilbert J.A."/>
            <person name="Pupko T."/>
            <person name="Shuman H.A."/>
            <person name="Segal G."/>
        </authorList>
    </citation>
    <scope>NUCLEOTIDE SEQUENCE [LARGE SCALE GENOMIC DNA]</scope>
    <source>
        <strain evidence="1 2">ATCC 43878</strain>
    </source>
</reference>